<evidence type="ECO:0000256" key="2">
    <source>
        <dbReference type="ARBA" id="ARBA00004442"/>
    </source>
</evidence>
<dbReference type="SUPFAM" id="SSF51126">
    <property type="entry name" value="Pectin lyase-like"/>
    <property type="match status" value="2"/>
</dbReference>
<evidence type="ECO:0000256" key="6">
    <source>
        <dbReference type="ARBA" id="ARBA00023136"/>
    </source>
</evidence>
<reference evidence="11 12" key="1">
    <citation type="submission" date="2017-08" db="EMBL/GenBank/DDBJ databases">
        <title>Acidophilic green algal genome provides insights into adaptation to an acidic environment.</title>
        <authorList>
            <person name="Hirooka S."/>
            <person name="Hirose Y."/>
            <person name="Kanesaki Y."/>
            <person name="Higuchi S."/>
            <person name="Fujiwara T."/>
            <person name="Onuma R."/>
            <person name="Era A."/>
            <person name="Ohbayashi R."/>
            <person name="Uzuka A."/>
            <person name="Nozaki H."/>
            <person name="Yoshikawa H."/>
            <person name="Miyagishima S.Y."/>
        </authorList>
    </citation>
    <scope>NUCLEOTIDE SEQUENCE [LARGE SCALE GENOMIC DNA]</scope>
    <source>
        <strain evidence="11 12">NIES-2499</strain>
    </source>
</reference>
<protein>
    <recommendedName>
        <fullName evidence="13">Right handed beta helix domain-containing protein</fullName>
    </recommendedName>
</protein>
<accession>A0A250X1J7</accession>
<dbReference type="PANTHER" id="PTHR11319">
    <property type="entry name" value="G PROTEIN-COUPLED RECEPTOR-RELATED"/>
    <property type="match status" value="1"/>
</dbReference>
<evidence type="ECO:0000313" key="12">
    <source>
        <dbReference type="Proteomes" id="UP000232323"/>
    </source>
</evidence>
<keyword evidence="5 10" id="KW-0732">Signal</keyword>
<keyword evidence="7" id="KW-0998">Cell outer membrane</keyword>
<dbReference type="GO" id="GO:0005576">
    <property type="term" value="C:extracellular region"/>
    <property type="evidence" value="ECO:0007669"/>
    <property type="project" value="UniProtKB-SubCell"/>
</dbReference>
<evidence type="ECO:0000256" key="10">
    <source>
        <dbReference type="SAM" id="SignalP"/>
    </source>
</evidence>
<dbReference type="InterPro" id="IPR003368">
    <property type="entry name" value="POMP_repeat"/>
</dbReference>
<dbReference type="InterPro" id="IPR011050">
    <property type="entry name" value="Pectin_lyase_fold/virulence"/>
</dbReference>
<feature type="chain" id="PRO_5012219591" description="Right handed beta helix domain-containing protein" evidence="10">
    <location>
        <begin position="21"/>
        <end position="1065"/>
    </location>
</feature>
<feature type="transmembrane region" description="Helical" evidence="9">
    <location>
        <begin position="993"/>
        <end position="1015"/>
    </location>
</feature>
<evidence type="ECO:0000256" key="9">
    <source>
        <dbReference type="SAM" id="Phobius"/>
    </source>
</evidence>
<comment type="caution">
    <text evidence="11">The sequence shown here is derived from an EMBL/GenBank/DDBJ whole genome shotgun (WGS) entry which is preliminary data.</text>
</comment>
<evidence type="ECO:0000256" key="4">
    <source>
        <dbReference type="ARBA" id="ARBA00022525"/>
    </source>
</evidence>
<keyword evidence="9" id="KW-0812">Transmembrane</keyword>
<dbReference type="AlphaFoldDB" id="A0A250X1J7"/>
<evidence type="ECO:0000256" key="5">
    <source>
        <dbReference type="ARBA" id="ARBA00022729"/>
    </source>
</evidence>
<organism evidence="11 12">
    <name type="scientific">Chlamydomonas eustigma</name>
    <dbReference type="NCBI Taxonomy" id="1157962"/>
    <lineage>
        <taxon>Eukaryota</taxon>
        <taxon>Viridiplantae</taxon>
        <taxon>Chlorophyta</taxon>
        <taxon>core chlorophytes</taxon>
        <taxon>Chlorophyceae</taxon>
        <taxon>CS clade</taxon>
        <taxon>Chlamydomonadales</taxon>
        <taxon>Chlamydomonadaceae</taxon>
        <taxon>Chlamydomonas</taxon>
    </lineage>
</organism>
<sequence length="1065" mass="111601">MTFMMLCGVVLMGVLNVLKGERIDLSLPLEAVDPRQESLPITVSSPLHLNGQYGDMFKHRRHLEEIYTNSNVTNYTTLDCKGSSSALLIQSAPVVISNIIFTNCMATAVSVTGTALMGSITFINCTFINNTGVQGGAVYVSEAVHTSVGGTVPSNTVTFQGCVFINNSATKSPSMDWSTSDYDVSSNSGGGAVMIQNADVTPSNITEGCLALNSLHNSTRAQVIFERCTFSGNHASMRGGAVYALSTADFFSTVSFFGCKFTGNTADMGAAVYIGSNSELALANNCIVENNTPWRSSAQYSNYASCGAFCSPQSNNGVFRSIQNSVFTQNGGYVNGLPGGALSVSSGDQVVYLTNNTFSQNVAYQGGAIYISSTSEGFVLENSVFQNNTALMDGGAIYFSNVTNLNYTSSISNCSLAKNYAASDGGAICLSLTLSVEITSCNMWDNQAGLSGGALYSSRLSQAAITNTNFWRNSAMYGGAISGSFETTTSVLESTFSFNHATSYGGAIECSYCNAVILDRCVIKNNTCDGSGGGLGLNYLLSLNTSAIRDTIISGNIARLNSLRGSDLADSTSEGLGGGLALVMIQGFLIQNATFEYNMATNGGGAHISRDCGSAADPSCPSAIAQIDQESTFVANAAIGGNGGALMILTPTALSVECVPPAVGFSPSLPSLLALVVNGTGFPETGCPHWSRNYADPPPGNVMSSSVAMTKLVSVSENVDRYVSNTAFSLQFSVVDLWGQVLEPGCSSSNTSSIAAKIVDPRGSTPSSSTLSASLSGSTTSTSINGVISLNDITLLSPSGLRHIGFDFTYAAISAVNSNFMDLLGPVNGSQLIVTVNTRPCVVGEVAVLGGEACFNCSSGQYSFNPLNSTCDTCPQNADCGNLTDMGVVLPNQGYWHSHPFSVQFHPCSPTIACNYIERDSEITYATLDLISLLDNYNNLAALPNSSLALTMFNLTIFYSAQCAQGYYGIKCGGCSSGYGRVGTKGCFSCPSFAYNTLAFMAQYLVSIFFIFITIRTSLMKSTTPEVSEEGLLRSADLADPASASSSTLIRGRVSVSYFLGSQLA</sequence>
<keyword evidence="6 9" id="KW-0472">Membrane</keyword>
<gene>
    <name evidence="11" type="ORF">CEUSTIGMA_g4404.t1</name>
</gene>
<evidence type="ECO:0000256" key="8">
    <source>
        <dbReference type="SAM" id="MobiDB-lite"/>
    </source>
</evidence>
<proteinExistence type="predicted"/>
<evidence type="ECO:0000313" key="11">
    <source>
        <dbReference type="EMBL" id="GAX76957.1"/>
    </source>
</evidence>
<name>A0A250X1J7_9CHLO</name>
<keyword evidence="4" id="KW-0964">Secreted</keyword>
<dbReference type="SMART" id="SM00710">
    <property type="entry name" value="PbH1"/>
    <property type="match status" value="9"/>
</dbReference>
<evidence type="ECO:0000256" key="3">
    <source>
        <dbReference type="ARBA" id="ARBA00004613"/>
    </source>
</evidence>
<feature type="signal peptide" evidence="10">
    <location>
        <begin position="1"/>
        <end position="20"/>
    </location>
</feature>
<evidence type="ECO:0000256" key="7">
    <source>
        <dbReference type="ARBA" id="ARBA00023237"/>
    </source>
</evidence>
<dbReference type="Proteomes" id="UP000232323">
    <property type="component" value="Unassembled WGS sequence"/>
</dbReference>
<keyword evidence="12" id="KW-1185">Reference proteome</keyword>
<dbReference type="OrthoDB" id="548621at2759"/>
<feature type="compositionally biased region" description="Low complexity" evidence="8">
    <location>
        <begin position="763"/>
        <end position="780"/>
    </location>
</feature>
<dbReference type="PANTHER" id="PTHR11319:SF35">
    <property type="entry name" value="OUTER MEMBRANE PROTEIN PMPC-RELATED"/>
    <property type="match status" value="1"/>
</dbReference>
<dbReference type="InterPro" id="IPR006626">
    <property type="entry name" value="PbH1"/>
</dbReference>
<keyword evidence="9" id="KW-1133">Transmembrane helix</keyword>
<evidence type="ECO:0000256" key="1">
    <source>
        <dbReference type="ARBA" id="ARBA00004196"/>
    </source>
</evidence>
<comment type="subcellular location">
    <subcellularLocation>
        <location evidence="1">Cell envelope</location>
    </subcellularLocation>
    <subcellularLocation>
        <location evidence="2">Cell outer membrane</location>
    </subcellularLocation>
    <subcellularLocation>
        <location evidence="3">Secreted</location>
    </subcellularLocation>
</comment>
<dbReference type="Pfam" id="PF02415">
    <property type="entry name" value="Chlam_PMP"/>
    <property type="match status" value="3"/>
</dbReference>
<evidence type="ECO:0008006" key="13">
    <source>
        <dbReference type="Google" id="ProtNLM"/>
    </source>
</evidence>
<feature type="region of interest" description="Disordered" evidence="8">
    <location>
        <begin position="759"/>
        <end position="780"/>
    </location>
</feature>
<dbReference type="EMBL" id="BEGY01000021">
    <property type="protein sequence ID" value="GAX76957.1"/>
    <property type="molecule type" value="Genomic_DNA"/>
</dbReference>